<dbReference type="InterPro" id="IPR021109">
    <property type="entry name" value="Peptidase_aspartic_dom_sf"/>
</dbReference>
<feature type="non-terminal residue" evidence="2">
    <location>
        <position position="1"/>
    </location>
</feature>
<proteinExistence type="predicted"/>
<keyword evidence="3" id="KW-1185">Reference proteome</keyword>
<name>A0A2J7R7N1_9NEOP</name>
<feature type="compositionally biased region" description="Polar residues" evidence="1">
    <location>
        <begin position="229"/>
        <end position="244"/>
    </location>
</feature>
<reference evidence="2 3" key="1">
    <citation type="submission" date="2017-12" db="EMBL/GenBank/DDBJ databases">
        <title>Hemimetabolous genomes reveal molecular basis of termite eusociality.</title>
        <authorList>
            <person name="Harrison M.C."/>
            <person name="Jongepier E."/>
            <person name="Robertson H.M."/>
            <person name="Arning N."/>
            <person name="Bitard-Feildel T."/>
            <person name="Chao H."/>
            <person name="Childers C.P."/>
            <person name="Dinh H."/>
            <person name="Doddapaneni H."/>
            <person name="Dugan S."/>
            <person name="Gowin J."/>
            <person name="Greiner C."/>
            <person name="Han Y."/>
            <person name="Hu H."/>
            <person name="Hughes D.S.T."/>
            <person name="Huylmans A.-K."/>
            <person name="Kemena C."/>
            <person name="Kremer L.P.M."/>
            <person name="Lee S.L."/>
            <person name="Lopez-Ezquerra A."/>
            <person name="Mallet L."/>
            <person name="Monroy-Kuhn J.M."/>
            <person name="Moser A."/>
            <person name="Murali S.C."/>
            <person name="Muzny D.M."/>
            <person name="Otani S."/>
            <person name="Piulachs M.-D."/>
            <person name="Poelchau M."/>
            <person name="Qu J."/>
            <person name="Schaub F."/>
            <person name="Wada-Katsumata A."/>
            <person name="Worley K.C."/>
            <person name="Xie Q."/>
            <person name="Ylla G."/>
            <person name="Poulsen M."/>
            <person name="Gibbs R.A."/>
            <person name="Schal C."/>
            <person name="Richards S."/>
            <person name="Belles X."/>
            <person name="Korb J."/>
            <person name="Bornberg-Bauer E."/>
        </authorList>
    </citation>
    <scope>NUCLEOTIDE SEQUENCE [LARGE SCALE GENOMIC DNA]</scope>
    <source>
        <tissue evidence="2">Whole body</tissue>
    </source>
</reference>
<sequence>KMRGKVVGDLVRNIPVLSGTDSESVLHFLIRAQEVYDLNLVVDLEFLAPLVGRTSGRVTQILGLHLGTSSMWGVVSSEISSIFLPPRIREEFVCKYVLRLFQSQTEHLTQFIMSVVAAARILSYHGSESDLVQRTVQNMHPRVRSYLVFGSKPTTISELQALASHVAEARAIDAQRQGCENQALVGASQSAGRGLRQVTMAIDRTRRVRNRGVVCWKSLGRGHLKRDSPTSVPLPSSSQGNEQASAVKPSARIRVPKRTLPRSGNSPVRTAGNNPWVLLTIKEYCLPAISDSGSSSSFIRRNVFQRIRSLGLPCWSEAVSQSCRATNGQNCAISLAVLLQTKLHSFSWKYSFLIFDDSPVPCILGADFWPLPKCN</sequence>
<dbReference type="AlphaFoldDB" id="A0A2J7R7N1"/>
<protein>
    <submittedName>
        <fullName evidence="2">Uncharacterized protein</fullName>
    </submittedName>
</protein>
<dbReference type="EMBL" id="NEVH01006728">
    <property type="protein sequence ID" value="PNF36842.1"/>
    <property type="molecule type" value="Genomic_DNA"/>
</dbReference>
<comment type="caution">
    <text evidence="2">The sequence shown here is derived from an EMBL/GenBank/DDBJ whole genome shotgun (WGS) entry which is preliminary data.</text>
</comment>
<accession>A0A2J7R7N1</accession>
<evidence type="ECO:0000256" key="1">
    <source>
        <dbReference type="SAM" id="MobiDB-lite"/>
    </source>
</evidence>
<dbReference type="InParanoid" id="A0A2J7R7N1"/>
<gene>
    <name evidence="2" type="ORF">B7P43_G09252</name>
</gene>
<evidence type="ECO:0000313" key="3">
    <source>
        <dbReference type="Proteomes" id="UP000235965"/>
    </source>
</evidence>
<organism evidence="2 3">
    <name type="scientific">Cryptotermes secundus</name>
    <dbReference type="NCBI Taxonomy" id="105785"/>
    <lineage>
        <taxon>Eukaryota</taxon>
        <taxon>Metazoa</taxon>
        <taxon>Ecdysozoa</taxon>
        <taxon>Arthropoda</taxon>
        <taxon>Hexapoda</taxon>
        <taxon>Insecta</taxon>
        <taxon>Pterygota</taxon>
        <taxon>Neoptera</taxon>
        <taxon>Polyneoptera</taxon>
        <taxon>Dictyoptera</taxon>
        <taxon>Blattodea</taxon>
        <taxon>Blattoidea</taxon>
        <taxon>Termitoidae</taxon>
        <taxon>Kalotermitidae</taxon>
        <taxon>Cryptotermitinae</taxon>
        <taxon>Cryptotermes</taxon>
    </lineage>
</organism>
<evidence type="ECO:0000313" key="2">
    <source>
        <dbReference type="EMBL" id="PNF36842.1"/>
    </source>
</evidence>
<dbReference type="Proteomes" id="UP000235965">
    <property type="component" value="Unassembled WGS sequence"/>
</dbReference>
<feature type="region of interest" description="Disordered" evidence="1">
    <location>
        <begin position="224"/>
        <end position="251"/>
    </location>
</feature>
<dbReference type="Gene3D" id="2.40.70.10">
    <property type="entry name" value="Acid Proteases"/>
    <property type="match status" value="1"/>
</dbReference>